<evidence type="ECO:0000313" key="8">
    <source>
        <dbReference type="Proteomes" id="UP000609064"/>
    </source>
</evidence>
<dbReference type="Gene3D" id="2.40.50.100">
    <property type="match status" value="1"/>
</dbReference>
<evidence type="ECO:0000259" key="6">
    <source>
        <dbReference type="Pfam" id="PF25917"/>
    </source>
</evidence>
<dbReference type="GO" id="GO:1990281">
    <property type="term" value="C:efflux pump complex"/>
    <property type="evidence" value="ECO:0007669"/>
    <property type="project" value="TreeGrafter"/>
</dbReference>
<reference evidence="7" key="1">
    <citation type="journal article" date="2014" name="Int. J. Syst. Evol. Microbiol.">
        <title>Complete genome sequence of Corynebacterium casei LMG S-19264T (=DSM 44701T), isolated from a smear-ripened cheese.</title>
        <authorList>
            <consortium name="US DOE Joint Genome Institute (JGI-PGF)"/>
            <person name="Walter F."/>
            <person name="Albersmeier A."/>
            <person name="Kalinowski J."/>
            <person name="Ruckert C."/>
        </authorList>
    </citation>
    <scope>NUCLEOTIDE SEQUENCE</scope>
    <source>
        <strain evidence="7">CGMCC 1.15958</strain>
    </source>
</reference>
<dbReference type="Pfam" id="PF25876">
    <property type="entry name" value="HH_MFP_RND"/>
    <property type="match status" value="1"/>
</dbReference>
<feature type="domain" description="Multidrug resistance protein MdtA-like barrel-sandwich hybrid" evidence="6">
    <location>
        <begin position="65"/>
        <end position="224"/>
    </location>
</feature>
<dbReference type="Gene3D" id="1.10.287.470">
    <property type="entry name" value="Helix hairpin bin"/>
    <property type="match status" value="1"/>
</dbReference>
<dbReference type="PANTHER" id="PTHR30469:SF33">
    <property type="entry name" value="SLR1207 PROTEIN"/>
    <property type="match status" value="1"/>
</dbReference>
<dbReference type="SUPFAM" id="SSF111369">
    <property type="entry name" value="HlyD-like secretion proteins"/>
    <property type="match status" value="1"/>
</dbReference>
<evidence type="ECO:0000313" key="7">
    <source>
        <dbReference type="EMBL" id="GGD62038.1"/>
    </source>
</evidence>
<dbReference type="EMBL" id="BMKK01000005">
    <property type="protein sequence ID" value="GGD62038.1"/>
    <property type="molecule type" value="Genomic_DNA"/>
</dbReference>
<dbReference type="AlphaFoldDB" id="A0A916YVX7"/>
<dbReference type="Pfam" id="PF25917">
    <property type="entry name" value="BSH_RND"/>
    <property type="match status" value="1"/>
</dbReference>
<keyword evidence="8" id="KW-1185">Reference proteome</keyword>
<keyword evidence="4" id="KW-1133">Transmembrane helix</keyword>
<dbReference type="RefSeq" id="WP_188766692.1">
    <property type="nucleotide sequence ID" value="NZ_BMKK01000005.1"/>
</dbReference>
<sequence>MKKSNRLWWILGGVVALLVIFLLVAKQQGWIGKEKPTEVEFVKVGKSDITETVSASGKIQPEVEVKITPDVPGEIIALYVKEGDSVKKGQLLLKIQPENYISIAQRAEAVVNQTKASAEQAKSTIAQAEARLVRTQAEYNRQKRLFDEKVVSASDLEIAETNLKVARQDLEAAKSSVEASKFNVKSAEAGLKDASENLRKTSIYAPMSGIVSKLAVELGERVVGTSQMAGTEILRIANLNNMEVRINVNENDIVRVSLGDTAIIDVDSYAMTGKKFRGIVTEIANTANGSGTSTLAAASTDAVTEFEVRIRILPESYRELVDRKARKVYPFKPGMTATVDIVTEKKLGVMSVPIAAVTTRGADDAVSTDVKKDNDAPVEATQEPKPTKKDKPKEVVFIHDKDKVKIREVKTGITDTAAGTIEVISGLKEGEEIVSGPFIAVSKKLKDGELVMKKEAKKDDKDKKKE</sequence>
<dbReference type="Gene3D" id="2.40.420.20">
    <property type="match status" value="1"/>
</dbReference>
<reference evidence="7" key="2">
    <citation type="submission" date="2020-09" db="EMBL/GenBank/DDBJ databases">
        <authorList>
            <person name="Sun Q."/>
            <person name="Zhou Y."/>
        </authorList>
    </citation>
    <scope>NUCLEOTIDE SEQUENCE</scope>
    <source>
        <strain evidence="7">CGMCC 1.15958</strain>
    </source>
</reference>
<keyword evidence="2" id="KW-0175">Coiled coil</keyword>
<evidence type="ECO:0000256" key="2">
    <source>
        <dbReference type="SAM" id="Coils"/>
    </source>
</evidence>
<keyword evidence="4" id="KW-0472">Membrane</keyword>
<evidence type="ECO:0000256" key="4">
    <source>
        <dbReference type="SAM" id="Phobius"/>
    </source>
</evidence>
<dbReference type="Gene3D" id="2.40.30.170">
    <property type="match status" value="1"/>
</dbReference>
<name>A0A916YVX7_9BACT</name>
<dbReference type="InterPro" id="IPR058624">
    <property type="entry name" value="MdtA-like_HH"/>
</dbReference>
<comment type="similarity">
    <text evidence="1">Belongs to the membrane fusion protein (MFP) (TC 8.A.1) family.</text>
</comment>
<proteinExistence type="inferred from homology"/>
<dbReference type="PANTHER" id="PTHR30469">
    <property type="entry name" value="MULTIDRUG RESISTANCE PROTEIN MDTA"/>
    <property type="match status" value="1"/>
</dbReference>
<evidence type="ECO:0000256" key="3">
    <source>
        <dbReference type="SAM" id="MobiDB-lite"/>
    </source>
</evidence>
<accession>A0A916YVX7</accession>
<feature type="coiled-coil region" evidence="2">
    <location>
        <begin position="104"/>
        <end position="176"/>
    </location>
</feature>
<keyword evidence="4" id="KW-0812">Transmembrane</keyword>
<dbReference type="Proteomes" id="UP000609064">
    <property type="component" value="Unassembled WGS sequence"/>
</dbReference>
<feature type="domain" description="Multidrug resistance protein MdtA-like alpha-helical hairpin" evidence="5">
    <location>
        <begin position="119"/>
        <end position="184"/>
    </location>
</feature>
<dbReference type="GO" id="GO:0015562">
    <property type="term" value="F:efflux transmembrane transporter activity"/>
    <property type="evidence" value="ECO:0007669"/>
    <property type="project" value="TreeGrafter"/>
</dbReference>
<feature type="transmembrane region" description="Helical" evidence="4">
    <location>
        <begin position="6"/>
        <end position="25"/>
    </location>
</feature>
<dbReference type="InterPro" id="IPR058625">
    <property type="entry name" value="MdtA-like_BSH"/>
</dbReference>
<comment type="caution">
    <text evidence="7">The sequence shown here is derived from an EMBL/GenBank/DDBJ whole genome shotgun (WGS) entry which is preliminary data.</text>
</comment>
<organism evidence="7 8">
    <name type="scientific">Emticicia aquatilis</name>
    <dbReference type="NCBI Taxonomy" id="1537369"/>
    <lineage>
        <taxon>Bacteria</taxon>
        <taxon>Pseudomonadati</taxon>
        <taxon>Bacteroidota</taxon>
        <taxon>Cytophagia</taxon>
        <taxon>Cytophagales</taxon>
        <taxon>Leadbetterellaceae</taxon>
        <taxon>Emticicia</taxon>
    </lineage>
</organism>
<protein>
    <submittedName>
        <fullName evidence="7">RND transporter</fullName>
    </submittedName>
</protein>
<feature type="region of interest" description="Disordered" evidence="3">
    <location>
        <begin position="363"/>
        <end position="392"/>
    </location>
</feature>
<evidence type="ECO:0000256" key="1">
    <source>
        <dbReference type="ARBA" id="ARBA00009477"/>
    </source>
</evidence>
<dbReference type="InterPro" id="IPR006143">
    <property type="entry name" value="RND_pump_MFP"/>
</dbReference>
<dbReference type="NCBIfam" id="TIGR01730">
    <property type="entry name" value="RND_mfp"/>
    <property type="match status" value="1"/>
</dbReference>
<evidence type="ECO:0000259" key="5">
    <source>
        <dbReference type="Pfam" id="PF25876"/>
    </source>
</evidence>
<gene>
    <name evidence="7" type="ORF">GCM10011514_27620</name>
</gene>